<name>A0AAE1GMK3_PETCI</name>
<evidence type="ECO:0000313" key="3">
    <source>
        <dbReference type="Proteomes" id="UP001286313"/>
    </source>
</evidence>
<organism evidence="1 3">
    <name type="scientific">Petrolisthes cinctipes</name>
    <name type="common">Flat porcelain crab</name>
    <dbReference type="NCBI Taxonomy" id="88211"/>
    <lineage>
        <taxon>Eukaryota</taxon>
        <taxon>Metazoa</taxon>
        <taxon>Ecdysozoa</taxon>
        <taxon>Arthropoda</taxon>
        <taxon>Crustacea</taxon>
        <taxon>Multicrustacea</taxon>
        <taxon>Malacostraca</taxon>
        <taxon>Eumalacostraca</taxon>
        <taxon>Eucarida</taxon>
        <taxon>Decapoda</taxon>
        <taxon>Pleocyemata</taxon>
        <taxon>Anomura</taxon>
        <taxon>Galatheoidea</taxon>
        <taxon>Porcellanidae</taxon>
        <taxon>Petrolisthes</taxon>
    </lineage>
</organism>
<comment type="caution">
    <text evidence="1">The sequence shown here is derived from an EMBL/GenBank/DDBJ whole genome shotgun (WGS) entry which is preliminary data.</text>
</comment>
<sequence length="101" mass="11522">MQHGTRNYPGYSSVFEPSHDLSPAEVVLGEPDEFFLNAPTNNDINRRRNIIGNFAPCKQTYLSPAHRYVPLDLYSTKYVFIRTDAHTLPLTPPYPTLVPMK</sequence>
<dbReference type="EMBL" id="JAWQEG010000040">
    <property type="protein sequence ID" value="KAK3895470.1"/>
    <property type="molecule type" value="Genomic_DNA"/>
</dbReference>
<evidence type="ECO:0000313" key="1">
    <source>
        <dbReference type="EMBL" id="KAK3895470.1"/>
    </source>
</evidence>
<protein>
    <submittedName>
        <fullName evidence="1">Uncharacterized protein</fullName>
    </submittedName>
</protein>
<gene>
    <name evidence="1" type="ORF">Pcinc_000812</name>
    <name evidence="2" type="ORF">Pcinc_000820</name>
</gene>
<reference evidence="1" key="1">
    <citation type="submission" date="2023-10" db="EMBL/GenBank/DDBJ databases">
        <title>Genome assemblies of two species of porcelain crab, Petrolisthes cinctipes and Petrolisthes manimaculis (Anomura: Porcellanidae).</title>
        <authorList>
            <person name="Angst P."/>
        </authorList>
    </citation>
    <scope>NUCLEOTIDE SEQUENCE</scope>
    <source>
        <strain evidence="1">PB745_01</strain>
        <tissue evidence="1">Gill</tissue>
    </source>
</reference>
<keyword evidence="3" id="KW-1185">Reference proteome</keyword>
<evidence type="ECO:0000313" key="2">
    <source>
        <dbReference type="EMBL" id="KAK3895478.1"/>
    </source>
</evidence>
<proteinExistence type="predicted"/>
<dbReference type="Proteomes" id="UP001286313">
    <property type="component" value="Unassembled WGS sequence"/>
</dbReference>
<accession>A0AAE1GMK3</accession>
<dbReference type="EMBL" id="JAWQEG010000040">
    <property type="protein sequence ID" value="KAK3895478.1"/>
    <property type="molecule type" value="Genomic_DNA"/>
</dbReference>
<dbReference type="AlphaFoldDB" id="A0AAE1GMK3"/>